<feature type="region of interest" description="Disordered" evidence="1">
    <location>
        <begin position="336"/>
        <end position="392"/>
    </location>
</feature>
<name>A0AA41U8V8_9MICO</name>
<dbReference type="Pfam" id="PF08757">
    <property type="entry name" value="CotH"/>
    <property type="match status" value="1"/>
</dbReference>
<keyword evidence="2" id="KW-0418">Kinase</keyword>
<organism evidence="2 3">
    <name type="scientific">Antribacter soli</name>
    <dbReference type="NCBI Taxonomy" id="2910976"/>
    <lineage>
        <taxon>Bacteria</taxon>
        <taxon>Bacillati</taxon>
        <taxon>Actinomycetota</taxon>
        <taxon>Actinomycetes</taxon>
        <taxon>Micrococcales</taxon>
        <taxon>Promicromonosporaceae</taxon>
        <taxon>Antribacter</taxon>
    </lineage>
</organism>
<proteinExistence type="predicted"/>
<dbReference type="Proteomes" id="UP001165405">
    <property type="component" value="Unassembled WGS sequence"/>
</dbReference>
<dbReference type="PANTHER" id="PTHR40050">
    <property type="entry name" value="INNER SPORE COAT PROTEIN H"/>
    <property type="match status" value="1"/>
</dbReference>
<dbReference type="AlphaFoldDB" id="A0AA41U8V8"/>
<dbReference type="InterPro" id="IPR014867">
    <property type="entry name" value="Spore_coat_CotH_CotH2/3/7"/>
</dbReference>
<reference evidence="2" key="1">
    <citation type="submission" date="2022-01" db="EMBL/GenBank/DDBJ databases">
        <title>Antribacter sp. nov., isolated from Guizhou of China.</title>
        <authorList>
            <person name="Chengliang C."/>
            <person name="Ya Z."/>
        </authorList>
    </citation>
    <scope>NUCLEOTIDE SEQUENCE</scope>
    <source>
        <strain evidence="2">KLBMP 9083</strain>
    </source>
</reference>
<feature type="compositionally biased region" description="Pro residues" evidence="1">
    <location>
        <begin position="10"/>
        <end position="19"/>
    </location>
</feature>
<feature type="compositionally biased region" description="Gly residues" evidence="1">
    <location>
        <begin position="341"/>
        <end position="360"/>
    </location>
</feature>
<keyword evidence="3" id="KW-1185">Reference proteome</keyword>
<dbReference type="GO" id="GO:0016301">
    <property type="term" value="F:kinase activity"/>
    <property type="evidence" value="ECO:0007669"/>
    <property type="project" value="UniProtKB-KW"/>
</dbReference>
<protein>
    <submittedName>
        <fullName evidence="2">CotH kinase family protein</fullName>
    </submittedName>
</protein>
<accession>A0AA41U8V8</accession>
<sequence>MSHRLTTPGQRPPSSPPSNPLSRLRRRAAQGIAGASVASVVVTGCTVQADPGVTTVTDGGADSSADVYDDSVVHSVAVEIDDDAYTAMLETYQESGDKEWISGTVTIDGETFQNVGLRLKGNSSLRSVDTSAAPTDLPWLIDLDKNVDGQALDGWTEFVVRSNSTETALNESVALALLEEAGLAGEHAVATGFSVNGAEEELRLVVQNLDDDWDEERFDTEGVLYKAESGGDYSYRGEDPEDYAEVFDQETDKDDEDLSPLIDFLQFVNESSDAEFADQLADRLDVEAFATYLAFEDLIDNFDDIDGPGNNSYLRYDGASGSFTVVAWDHNLAFGASPQGGQDGGGRAGGGPAGQVGGDGAQPPDGMEPPQGMERPEGGADMPAGADGGGFGGAGGGSNILVERFTTNAELNELYEQATTELQASLFESGAAQEVLDSWATLLTDEAGDLVDAATVEEEAAAIAEYFDEK</sequence>
<keyword evidence="2" id="KW-0808">Transferase</keyword>
<evidence type="ECO:0000313" key="2">
    <source>
        <dbReference type="EMBL" id="MCF4123388.1"/>
    </source>
</evidence>
<dbReference type="EMBL" id="JAKGSG010000059">
    <property type="protein sequence ID" value="MCF4123388.1"/>
    <property type="molecule type" value="Genomic_DNA"/>
</dbReference>
<evidence type="ECO:0000256" key="1">
    <source>
        <dbReference type="SAM" id="MobiDB-lite"/>
    </source>
</evidence>
<gene>
    <name evidence="2" type="ORF">L1785_20690</name>
</gene>
<feature type="region of interest" description="Disordered" evidence="1">
    <location>
        <begin position="1"/>
        <end position="22"/>
    </location>
</feature>
<dbReference type="PANTHER" id="PTHR40050:SF1">
    <property type="entry name" value="INNER SPORE COAT PROTEIN H"/>
    <property type="match status" value="1"/>
</dbReference>
<dbReference type="RefSeq" id="WP_236091200.1">
    <property type="nucleotide sequence ID" value="NZ_JAKGSG010000059.1"/>
</dbReference>
<evidence type="ECO:0000313" key="3">
    <source>
        <dbReference type="Proteomes" id="UP001165405"/>
    </source>
</evidence>
<comment type="caution">
    <text evidence="2">The sequence shown here is derived from an EMBL/GenBank/DDBJ whole genome shotgun (WGS) entry which is preliminary data.</text>
</comment>